<proteinExistence type="predicted"/>
<dbReference type="InterPro" id="IPR019587">
    <property type="entry name" value="Polyketide_cyclase/dehydratase"/>
</dbReference>
<name>A0A1L7XKV7_9HELO</name>
<evidence type="ECO:0000313" key="2">
    <source>
        <dbReference type="Proteomes" id="UP000184330"/>
    </source>
</evidence>
<protein>
    <recommendedName>
        <fullName evidence="3">SRPBCC family protein</fullName>
    </recommendedName>
</protein>
<dbReference type="CDD" id="cd07821">
    <property type="entry name" value="PYR_PYL_RCAR_like"/>
    <property type="match status" value="1"/>
</dbReference>
<evidence type="ECO:0000313" key="1">
    <source>
        <dbReference type="EMBL" id="CZR65566.1"/>
    </source>
</evidence>
<dbReference type="Proteomes" id="UP000184330">
    <property type="component" value="Unassembled WGS sequence"/>
</dbReference>
<dbReference type="AlphaFoldDB" id="A0A1L7XKV7"/>
<dbReference type="STRING" id="576137.A0A1L7XKV7"/>
<dbReference type="SUPFAM" id="SSF55961">
    <property type="entry name" value="Bet v1-like"/>
    <property type="match status" value="1"/>
</dbReference>
<dbReference type="Gene3D" id="3.30.530.20">
    <property type="match status" value="1"/>
</dbReference>
<dbReference type="PANTHER" id="PTHR39332:SF7">
    <property type="entry name" value="SRPBCC FAMILY PROTEIN"/>
    <property type="match status" value="1"/>
</dbReference>
<dbReference type="EMBL" id="FJOG01000031">
    <property type="protein sequence ID" value="CZR65566.1"/>
    <property type="molecule type" value="Genomic_DNA"/>
</dbReference>
<dbReference type="Pfam" id="PF10604">
    <property type="entry name" value="Polyketide_cyc2"/>
    <property type="match status" value="1"/>
</dbReference>
<accession>A0A1L7XKV7</accession>
<keyword evidence="2" id="KW-1185">Reference proteome</keyword>
<sequence>MSQPRTLICKEVVTINQPIGNIWAIISGFGGIKTWMPAIDSCSVEGDGISAVRTVSLKGRKINEQLEVCDAESHTISYRLLDPTGFPMLGGFGTISLVAQSANQTQLTWIADAEEVGGGGIAKIEPVFAPFIRENIATLQSHLERPASH</sequence>
<evidence type="ECO:0008006" key="3">
    <source>
        <dbReference type="Google" id="ProtNLM"/>
    </source>
</evidence>
<dbReference type="OrthoDB" id="4436220at2759"/>
<dbReference type="InterPro" id="IPR023393">
    <property type="entry name" value="START-like_dom_sf"/>
</dbReference>
<organism evidence="1 2">
    <name type="scientific">Phialocephala subalpina</name>
    <dbReference type="NCBI Taxonomy" id="576137"/>
    <lineage>
        <taxon>Eukaryota</taxon>
        <taxon>Fungi</taxon>
        <taxon>Dikarya</taxon>
        <taxon>Ascomycota</taxon>
        <taxon>Pezizomycotina</taxon>
        <taxon>Leotiomycetes</taxon>
        <taxon>Helotiales</taxon>
        <taxon>Mollisiaceae</taxon>
        <taxon>Phialocephala</taxon>
        <taxon>Phialocephala fortinii species complex</taxon>
    </lineage>
</organism>
<dbReference type="PANTHER" id="PTHR39332">
    <property type="entry name" value="BLL4707 PROTEIN"/>
    <property type="match status" value="1"/>
</dbReference>
<reference evidence="1 2" key="1">
    <citation type="submission" date="2016-03" db="EMBL/GenBank/DDBJ databases">
        <authorList>
            <person name="Ploux O."/>
        </authorList>
    </citation>
    <scope>NUCLEOTIDE SEQUENCE [LARGE SCALE GENOMIC DNA]</scope>
    <source>
        <strain evidence="1 2">UAMH 11012</strain>
    </source>
</reference>
<gene>
    <name evidence="1" type="ORF">PAC_15466</name>
</gene>